<dbReference type="PATRIC" id="fig|1324352.5.peg.3523"/>
<reference evidence="3 5" key="2">
    <citation type="submission" date="2019-09" db="EMBL/GenBank/DDBJ databases">
        <title>FDA dAtabase for Regulatory Grade micrObial Sequences (FDA-ARGOS): Supporting development and validation of Infectious Disease Dx tests.</title>
        <authorList>
            <person name="Sciortino C."/>
            <person name="Tallon L."/>
            <person name="Sadzewicz L."/>
            <person name="Vavikolanu K."/>
            <person name="Mehta A."/>
            <person name="Aluvathingal J."/>
            <person name="Nadendla S."/>
            <person name="Nandy P."/>
            <person name="Geyer C."/>
            <person name="Yan Y."/>
            <person name="Sichtig H."/>
        </authorList>
    </citation>
    <scope>NUCLEOTIDE SEQUENCE [LARGE SCALE GENOMIC DNA]</scope>
    <source>
        <strain evidence="3 5">FDAARGOS_636</strain>
    </source>
</reference>
<evidence type="ECO:0000313" key="2">
    <source>
        <dbReference type="EMBL" id="AKK74053.1"/>
    </source>
</evidence>
<dbReference type="PANTHER" id="PTHR24567:SF26">
    <property type="entry name" value="REGULATORY PROTEIN YEIL"/>
    <property type="match status" value="1"/>
</dbReference>
<dbReference type="EMBL" id="CP050995">
    <property type="protein sequence ID" value="QIY90142.1"/>
    <property type="molecule type" value="Genomic_DNA"/>
</dbReference>
<dbReference type="EMBL" id="CP009928">
    <property type="protein sequence ID" value="AKK74053.1"/>
    <property type="molecule type" value="Genomic_DNA"/>
</dbReference>
<dbReference type="PROSITE" id="PS50042">
    <property type="entry name" value="CNMP_BINDING_3"/>
    <property type="match status" value="1"/>
</dbReference>
<dbReference type="GO" id="GO:0005829">
    <property type="term" value="C:cytosol"/>
    <property type="evidence" value="ECO:0007669"/>
    <property type="project" value="TreeGrafter"/>
</dbReference>
<name>A0A0G3M7W6_CHRGL</name>
<proteinExistence type="predicted"/>
<protein>
    <submittedName>
        <fullName evidence="2">Crp/Fnr family transcriptional regulator</fullName>
    </submittedName>
</protein>
<evidence type="ECO:0000313" key="4">
    <source>
        <dbReference type="Proteomes" id="UP000035213"/>
    </source>
</evidence>
<evidence type="ECO:0000313" key="5">
    <source>
        <dbReference type="Proteomes" id="UP000501570"/>
    </source>
</evidence>
<dbReference type="RefSeq" id="WP_050021116.1">
    <property type="nucleotide sequence ID" value="NZ_CP009928.1"/>
</dbReference>
<dbReference type="Pfam" id="PF00027">
    <property type="entry name" value="cNMP_binding"/>
    <property type="match status" value="1"/>
</dbReference>
<feature type="domain" description="Cyclic nucleotide-binding" evidence="1">
    <location>
        <begin position="8"/>
        <end position="128"/>
    </location>
</feature>
<dbReference type="OrthoDB" id="5457083at2"/>
<dbReference type="GO" id="GO:0003700">
    <property type="term" value="F:DNA-binding transcription factor activity"/>
    <property type="evidence" value="ECO:0007669"/>
    <property type="project" value="TreeGrafter"/>
</dbReference>
<dbReference type="InterPro" id="IPR000595">
    <property type="entry name" value="cNMP-bd_dom"/>
</dbReference>
<accession>A0A0G3M7W6</accession>
<keyword evidence="5" id="KW-1185">Reference proteome</keyword>
<dbReference type="Proteomes" id="UP000501570">
    <property type="component" value="Chromosome"/>
</dbReference>
<sequence length="188" mass="21674">MLRTNQSFLSHLEKLYHKQSVKNIILETFSKGQELLIQDHSVSKVMLIKDGITKCYFEEENGKEYIVEFLGSGEILGEVELIKNIPCLCSIEALTEVTVYTISLSYFNELIRKDLTLNNLLLNSFAERIINTSSRASYQQLYTVEHTLTQLLKMQSKQNIKISKEDMAAYLGITVRSLNRILKYLNLK</sequence>
<dbReference type="CDD" id="cd00038">
    <property type="entry name" value="CAP_ED"/>
    <property type="match status" value="1"/>
</dbReference>
<dbReference type="AlphaFoldDB" id="A0A0G3M7W6"/>
<dbReference type="InterPro" id="IPR014710">
    <property type="entry name" value="RmlC-like_jellyroll"/>
</dbReference>
<dbReference type="InterPro" id="IPR050397">
    <property type="entry name" value="Env_Response_Regulators"/>
</dbReference>
<dbReference type="PANTHER" id="PTHR24567">
    <property type="entry name" value="CRP FAMILY TRANSCRIPTIONAL REGULATORY PROTEIN"/>
    <property type="match status" value="1"/>
</dbReference>
<dbReference type="Gene3D" id="2.60.120.10">
    <property type="entry name" value="Jelly Rolls"/>
    <property type="match status" value="1"/>
</dbReference>
<dbReference type="SMART" id="SM00100">
    <property type="entry name" value="cNMP"/>
    <property type="match status" value="1"/>
</dbReference>
<evidence type="ECO:0000313" key="3">
    <source>
        <dbReference type="EMBL" id="QIY90142.1"/>
    </source>
</evidence>
<evidence type="ECO:0000259" key="1">
    <source>
        <dbReference type="PROSITE" id="PS50042"/>
    </source>
</evidence>
<dbReference type="STRING" id="1324352.OK18_16860"/>
<gene>
    <name evidence="3" type="ORF">FOB44_05480</name>
    <name evidence="2" type="ORF">OK18_16860</name>
</gene>
<dbReference type="KEGG" id="cgn:OK18_16860"/>
<dbReference type="Proteomes" id="UP000035213">
    <property type="component" value="Chromosome"/>
</dbReference>
<reference evidence="2 4" key="1">
    <citation type="submission" date="2014-11" db="EMBL/GenBank/DDBJ databases">
        <authorList>
            <person name="Park G.-S."/>
            <person name="Hong S.-J."/>
            <person name="Jung B.K."/>
            <person name="Khan A.R."/>
            <person name="Kwak Y."/>
            <person name="Shin J.-H."/>
        </authorList>
    </citation>
    <scope>NUCLEOTIDE SEQUENCE [LARGE SCALE GENOMIC DNA]</scope>
    <source>
        <strain evidence="2 4">DSM 27622</strain>
    </source>
</reference>
<dbReference type="InterPro" id="IPR018490">
    <property type="entry name" value="cNMP-bd_dom_sf"/>
</dbReference>
<organism evidence="2 4">
    <name type="scientific">Chryseobacterium gallinarum</name>
    <dbReference type="NCBI Taxonomy" id="1324352"/>
    <lineage>
        <taxon>Bacteria</taxon>
        <taxon>Pseudomonadati</taxon>
        <taxon>Bacteroidota</taxon>
        <taxon>Flavobacteriia</taxon>
        <taxon>Flavobacteriales</taxon>
        <taxon>Weeksellaceae</taxon>
        <taxon>Chryseobacterium group</taxon>
        <taxon>Chryseobacterium</taxon>
    </lineage>
</organism>
<dbReference type="SUPFAM" id="SSF51206">
    <property type="entry name" value="cAMP-binding domain-like"/>
    <property type="match status" value="1"/>
</dbReference>